<sequence>MKRVHCCVCINPCTPDILRPLQRVIILAAPTALPAAASPFAILVPISTSRITCCITNASSSSLHHRVTYFPPGLVASELRDVDIIGGNRSIVAPNHISSVCAIAKHQIRTAALLPHKPLRRHSHQSVAAVVHLTRHLYVVVVPPSMQTPDPPQHNHVPLLRYHPCFVVVAAHT</sequence>
<reference evidence="1 2" key="1">
    <citation type="submission" date="2024-01" db="EMBL/GenBank/DDBJ databases">
        <title>Genome assemblies of Stephania.</title>
        <authorList>
            <person name="Yang L."/>
        </authorList>
    </citation>
    <scope>NUCLEOTIDE SEQUENCE [LARGE SCALE GENOMIC DNA]</scope>
    <source>
        <strain evidence="1">YNDBR</strain>
        <tissue evidence="1">Leaf</tissue>
    </source>
</reference>
<dbReference type="AlphaFoldDB" id="A0AAP0I344"/>
<keyword evidence="2" id="KW-1185">Reference proteome</keyword>
<name>A0AAP0I344_9MAGN</name>
<organism evidence="1 2">
    <name type="scientific">Stephania yunnanensis</name>
    <dbReference type="NCBI Taxonomy" id="152371"/>
    <lineage>
        <taxon>Eukaryota</taxon>
        <taxon>Viridiplantae</taxon>
        <taxon>Streptophyta</taxon>
        <taxon>Embryophyta</taxon>
        <taxon>Tracheophyta</taxon>
        <taxon>Spermatophyta</taxon>
        <taxon>Magnoliopsida</taxon>
        <taxon>Ranunculales</taxon>
        <taxon>Menispermaceae</taxon>
        <taxon>Menispermoideae</taxon>
        <taxon>Cissampelideae</taxon>
        <taxon>Stephania</taxon>
    </lineage>
</organism>
<proteinExistence type="predicted"/>
<comment type="caution">
    <text evidence="1">The sequence shown here is derived from an EMBL/GenBank/DDBJ whole genome shotgun (WGS) entry which is preliminary data.</text>
</comment>
<dbReference type="EMBL" id="JBBNAF010000010">
    <property type="protein sequence ID" value="KAK9106875.1"/>
    <property type="molecule type" value="Genomic_DNA"/>
</dbReference>
<dbReference type="Proteomes" id="UP001420932">
    <property type="component" value="Unassembled WGS sequence"/>
</dbReference>
<protein>
    <submittedName>
        <fullName evidence="1">Uncharacterized protein</fullName>
    </submittedName>
</protein>
<gene>
    <name evidence="1" type="ORF">Syun_022886</name>
</gene>
<evidence type="ECO:0000313" key="2">
    <source>
        <dbReference type="Proteomes" id="UP001420932"/>
    </source>
</evidence>
<accession>A0AAP0I344</accession>
<evidence type="ECO:0000313" key="1">
    <source>
        <dbReference type="EMBL" id="KAK9106875.1"/>
    </source>
</evidence>